<comment type="caution">
    <text evidence="3">The sequence shown here is derived from an EMBL/GenBank/DDBJ whole genome shotgun (WGS) entry which is preliminary data.</text>
</comment>
<organism evidence="3 4">
    <name type="scientific">Candidatus Nitrobium versatile</name>
    <dbReference type="NCBI Taxonomy" id="2884831"/>
    <lineage>
        <taxon>Bacteria</taxon>
        <taxon>Pseudomonadati</taxon>
        <taxon>Nitrospirota</taxon>
        <taxon>Nitrospiria</taxon>
        <taxon>Nitrospirales</taxon>
        <taxon>Nitrospiraceae</taxon>
        <taxon>Candidatus Nitrobium</taxon>
    </lineage>
</organism>
<name>A0A953M2A7_9BACT</name>
<evidence type="ECO:0008006" key="5">
    <source>
        <dbReference type="Google" id="ProtNLM"/>
    </source>
</evidence>
<dbReference type="Proteomes" id="UP000705867">
    <property type="component" value="Unassembled WGS sequence"/>
</dbReference>
<evidence type="ECO:0000259" key="2">
    <source>
        <dbReference type="Pfam" id="PF23988"/>
    </source>
</evidence>
<evidence type="ECO:0000313" key="3">
    <source>
        <dbReference type="EMBL" id="MBZ0157218.1"/>
    </source>
</evidence>
<evidence type="ECO:0000259" key="1">
    <source>
        <dbReference type="Pfam" id="PF22007"/>
    </source>
</evidence>
<evidence type="ECO:0000313" key="4">
    <source>
        <dbReference type="Proteomes" id="UP000705867"/>
    </source>
</evidence>
<accession>A0A953M2A7</accession>
<reference evidence="3" key="2">
    <citation type="submission" date="2021-08" db="EMBL/GenBank/DDBJ databases">
        <authorList>
            <person name="Dalcin Martins P."/>
        </authorList>
    </citation>
    <scope>NUCLEOTIDE SEQUENCE</scope>
    <source>
        <strain evidence="3">MAG_39</strain>
    </source>
</reference>
<dbReference type="Pfam" id="PF22007">
    <property type="entry name" value="DUF6930"/>
    <property type="match status" value="1"/>
</dbReference>
<dbReference type="EMBL" id="JAIOIV010000108">
    <property type="protein sequence ID" value="MBZ0157218.1"/>
    <property type="molecule type" value="Genomic_DNA"/>
</dbReference>
<protein>
    <recommendedName>
        <fullName evidence="5">NurA domain-containing protein</fullName>
    </recommendedName>
</protein>
<dbReference type="InterPro" id="IPR055733">
    <property type="entry name" value="DUF7309"/>
</dbReference>
<sequence length="337" mass="39021">MKQDQPTLQEWRALYEAAVEFRKIEPWRWMEDSDIFGVQDPRSGEIGYCCVMGALGEVFAMAVYLGTKGLNGYRLIQKGTVKPGNPDSLFIQNCLMASFEDREFIEKEDRAIMKALGLKFRGSNEWPLFRSYRPGYFPWFLDRDEVLFLTVALQQALDVCVRYKADRKTLKPPRRNHYLVRVQETVWRDEWKEPVPAESEPIESKPVDELRVQRIRKRVMPVQAVWEIDFFHTPIPVAEGGRPFFPYAMMICDHDSGFVYDVYLSSPGKYIAEFPAVFLSSIEKNGIIPLEILIRKKEAADLLTPYAVALDIKISSAKRLNTIDKARRSMTKFLGRT</sequence>
<gene>
    <name evidence="3" type="ORF">K8I29_13535</name>
</gene>
<feature type="domain" description="DUF6930" evidence="1">
    <location>
        <begin position="212"/>
        <end position="330"/>
    </location>
</feature>
<dbReference type="Pfam" id="PF23988">
    <property type="entry name" value="DUF7309"/>
    <property type="match status" value="1"/>
</dbReference>
<dbReference type="InterPro" id="IPR054216">
    <property type="entry name" value="DUF6930"/>
</dbReference>
<proteinExistence type="predicted"/>
<dbReference type="AlphaFoldDB" id="A0A953M2A7"/>
<feature type="domain" description="DUF7309" evidence="2">
    <location>
        <begin position="11"/>
        <end position="181"/>
    </location>
</feature>
<reference evidence="3" key="1">
    <citation type="journal article" date="2021" name="bioRxiv">
        <title>Unraveling nitrogen, sulfur and carbon metabolic pathways and microbial community transcriptional responses to substrate deprivation and toxicity stresses in a bioreactor mimicking anoxic brackish coastal sediment conditions.</title>
        <authorList>
            <person name="Martins P.D."/>
            <person name="Echeveste M.J."/>
            <person name="Arshad A."/>
            <person name="Kurth J."/>
            <person name="Ouboter H."/>
            <person name="Jetten M.S.M."/>
            <person name="Welte C.U."/>
        </authorList>
    </citation>
    <scope>NUCLEOTIDE SEQUENCE</scope>
    <source>
        <strain evidence="3">MAG_39</strain>
    </source>
</reference>